<proteinExistence type="predicted"/>
<dbReference type="Gene3D" id="3.40.190.170">
    <property type="entry name" value="Bacterial extracellular solute-binding protein, family 7"/>
    <property type="match status" value="1"/>
</dbReference>
<name>A0A1M6ICL1_9BACT</name>
<dbReference type="NCBIfam" id="NF037995">
    <property type="entry name" value="TRAP_S1"/>
    <property type="match status" value="1"/>
</dbReference>
<reference evidence="3" key="1">
    <citation type="submission" date="2016-11" db="EMBL/GenBank/DDBJ databases">
        <authorList>
            <person name="Varghese N."/>
            <person name="Submissions S."/>
        </authorList>
    </citation>
    <scope>NUCLEOTIDE SEQUENCE [LARGE SCALE GENOMIC DNA]</scope>
    <source>
        <strain evidence="3">DSM 16219</strain>
    </source>
</reference>
<keyword evidence="3" id="KW-1185">Reference proteome</keyword>
<dbReference type="AlphaFoldDB" id="A0A1M6ICL1"/>
<dbReference type="InterPro" id="IPR038404">
    <property type="entry name" value="TRAP_DctP_sf"/>
</dbReference>
<keyword evidence="1" id="KW-0732">Signal</keyword>
<dbReference type="GO" id="GO:0055085">
    <property type="term" value="P:transmembrane transport"/>
    <property type="evidence" value="ECO:0007669"/>
    <property type="project" value="InterPro"/>
</dbReference>
<dbReference type="CDD" id="cd13670">
    <property type="entry name" value="PBP2_TRAP_Tp0957_like"/>
    <property type="match status" value="1"/>
</dbReference>
<accession>A0A1M6ICL1</accession>
<gene>
    <name evidence="2" type="ORF">SAMN02745216_01430</name>
</gene>
<dbReference type="Pfam" id="PF03480">
    <property type="entry name" value="DctP"/>
    <property type="match status" value="1"/>
</dbReference>
<dbReference type="InterPro" id="IPR018389">
    <property type="entry name" value="DctP_fam"/>
</dbReference>
<dbReference type="PANTHER" id="PTHR33376">
    <property type="match status" value="1"/>
</dbReference>
<dbReference type="STRING" id="1121393.SAMN02745216_01430"/>
<dbReference type="EMBL" id="FQZU01000006">
    <property type="protein sequence ID" value="SHJ32175.1"/>
    <property type="molecule type" value="Genomic_DNA"/>
</dbReference>
<dbReference type="Proteomes" id="UP000183994">
    <property type="component" value="Unassembled WGS sequence"/>
</dbReference>
<protein>
    <submittedName>
        <fullName evidence="2">TRAP-type C4-dicarboxylate transport system, substrate-binding protein</fullName>
    </submittedName>
</protein>
<dbReference type="PANTHER" id="PTHR33376:SF5">
    <property type="entry name" value="EXTRACYTOPLASMIC SOLUTE RECEPTOR PROTEIN"/>
    <property type="match status" value="1"/>
</dbReference>
<dbReference type="RefSeq" id="WP_170868291.1">
    <property type="nucleotide sequence ID" value="NZ_FQZU01000006.1"/>
</dbReference>
<sequence length="349" mass="39311">MRTKARMISKSFFCIHVLAIVFLATAFTVGGAYAQEAKYNLKLATLAPKGIGWAMEWENTLKPGIIKAAHDEIAFKTYYGGIMGDEEDYIKKMRIGQLDAGAITGQGAVMACPELTVVELPFLFNNYDEVDFVRDKMYPVFDSYAQDHGFKLVYWFEQDFDQCYSMKYSLETIKDFQKARFVAWYGPLEKKFLDSLGASPVPVNGPEVPSALRQGIVDAVIAPSVWVVGSQTYTLFTHVNTLKVRYAPGLLVIASKTWDQLPPGHQKRIEATRSTSLRDFISNTRDANAKSLQAILKYGVKESQMSPAVREELKKRAMTSWDEASGEDFPEDVLDQIVELLEEFREGRS</sequence>
<evidence type="ECO:0000313" key="2">
    <source>
        <dbReference type="EMBL" id="SHJ32175.1"/>
    </source>
</evidence>
<organism evidence="2 3">
    <name type="scientific">Desulfatibacillum alkenivorans DSM 16219</name>
    <dbReference type="NCBI Taxonomy" id="1121393"/>
    <lineage>
        <taxon>Bacteria</taxon>
        <taxon>Pseudomonadati</taxon>
        <taxon>Thermodesulfobacteriota</taxon>
        <taxon>Desulfobacteria</taxon>
        <taxon>Desulfobacterales</taxon>
        <taxon>Desulfatibacillaceae</taxon>
        <taxon>Desulfatibacillum</taxon>
    </lineage>
</organism>
<evidence type="ECO:0000256" key="1">
    <source>
        <dbReference type="ARBA" id="ARBA00022729"/>
    </source>
</evidence>
<evidence type="ECO:0000313" key="3">
    <source>
        <dbReference type="Proteomes" id="UP000183994"/>
    </source>
</evidence>